<dbReference type="SUPFAM" id="SSF55008">
    <property type="entry name" value="HMA, heavy metal-associated domain"/>
    <property type="match status" value="1"/>
</dbReference>
<evidence type="ECO:0000313" key="3">
    <source>
        <dbReference type="EMBL" id="GGD30954.1"/>
    </source>
</evidence>
<evidence type="ECO:0000313" key="4">
    <source>
        <dbReference type="Proteomes" id="UP000633205"/>
    </source>
</evidence>
<dbReference type="InterPro" id="IPR017969">
    <property type="entry name" value="Heavy-metal-associated_CS"/>
</dbReference>
<dbReference type="PROSITE" id="PS50846">
    <property type="entry name" value="HMA_2"/>
    <property type="match status" value="1"/>
</dbReference>
<accession>A0A916Y557</accession>
<evidence type="ECO:0000256" key="1">
    <source>
        <dbReference type="ARBA" id="ARBA00022723"/>
    </source>
</evidence>
<dbReference type="CDD" id="cd00371">
    <property type="entry name" value="HMA"/>
    <property type="match status" value="1"/>
</dbReference>
<proteinExistence type="predicted"/>
<dbReference type="Pfam" id="PF00403">
    <property type="entry name" value="HMA"/>
    <property type="match status" value="1"/>
</dbReference>
<feature type="domain" description="HMA" evidence="2">
    <location>
        <begin position="2"/>
        <end position="66"/>
    </location>
</feature>
<dbReference type="InterPro" id="IPR006121">
    <property type="entry name" value="HMA_dom"/>
</dbReference>
<name>A0A916Y557_9MICO</name>
<dbReference type="RefSeq" id="WP_188711096.1">
    <property type="nucleotide sequence ID" value="NZ_BMHO01000001.1"/>
</dbReference>
<dbReference type="PROSITE" id="PS01047">
    <property type="entry name" value="HMA_1"/>
    <property type="match status" value="1"/>
</dbReference>
<sequence>MTTKTYSVQGMTCGNCVNHVTEEVSAITGVEKVDVDLASGRLEVTASVIDDAAVKAAVNEAGYSLAAPGDLGLSPA</sequence>
<protein>
    <submittedName>
        <fullName evidence="3">Heavy metal transport/detoxification protein</fullName>
    </submittedName>
</protein>
<reference evidence="3" key="1">
    <citation type="journal article" date="2014" name="Int. J. Syst. Evol. Microbiol.">
        <title>Complete genome sequence of Corynebacterium casei LMG S-19264T (=DSM 44701T), isolated from a smear-ripened cheese.</title>
        <authorList>
            <consortium name="US DOE Joint Genome Institute (JGI-PGF)"/>
            <person name="Walter F."/>
            <person name="Albersmeier A."/>
            <person name="Kalinowski J."/>
            <person name="Ruckert C."/>
        </authorList>
    </citation>
    <scope>NUCLEOTIDE SEQUENCE</scope>
    <source>
        <strain evidence="3">CGMCC 1.15152</strain>
    </source>
</reference>
<dbReference type="AlphaFoldDB" id="A0A916Y557"/>
<dbReference type="Proteomes" id="UP000633205">
    <property type="component" value="Unassembled WGS sequence"/>
</dbReference>
<reference evidence="3" key="2">
    <citation type="submission" date="2020-09" db="EMBL/GenBank/DDBJ databases">
        <authorList>
            <person name="Sun Q."/>
            <person name="Zhou Y."/>
        </authorList>
    </citation>
    <scope>NUCLEOTIDE SEQUENCE</scope>
    <source>
        <strain evidence="3">CGMCC 1.15152</strain>
    </source>
</reference>
<organism evidence="3 4">
    <name type="scientific">Microbacterium faecale</name>
    <dbReference type="NCBI Taxonomy" id="1804630"/>
    <lineage>
        <taxon>Bacteria</taxon>
        <taxon>Bacillati</taxon>
        <taxon>Actinomycetota</taxon>
        <taxon>Actinomycetes</taxon>
        <taxon>Micrococcales</taxon>
        <taxon>Microbacteriaceae</taxon>
        <taxon>Microbacterium</taxon>
    </lineage>
</organism>
<dbReference type="EMBL" id="BMHO01000001">
    <property type="protein sequence ID" value="GGD30954.1"/>
    <property type="molecule type" value="Genomic_DNA"/>
</dbReference>
<comment type="caution">
    <text evidence="3">The sequence shown here is derived from an EMBL/GenBank/DDBJ whole genome shotgun (WGS) entry which is preliminary data.</text>
</comment>
<dbReference type="GO" id="GO:0046872">
    <property type="term" value="F:metal ion binding"/>
    <property type="evidence" value="ECO:0007669"/>
    <property type="project" value="UniProtKB-KW"/>
</dbReference>
<evidence type="ECO:0000259" key="2">
    <source>
        <dbReference type="PROSITE" id="PS50846"/>
    </source>
</evidence>
<dbReference type="InterPro" id="IPR036163">
    <property type="entry name" value="HMA_dom_sf"/>
</dbReference>
<keyword evidence="1" id="KW-0479">Metal-binding</keyword>
<keyword evidence="4" id="KW-1185">Reference proteome</keyword>
<gene>
    <name evidence="3" type="ORF">GCM10010915_09040</name>
</gene>
<dbReference type="Gene3D" id="3.30.70.100">
    <property type="match status" value="1"/>
</dbReference>